<dbReference type="Pfam" id="PF09963">
    <property type="entry name" value="DUF2197"/>
    <property type="match status" value="1"/>
</dbReference>
<protein>
    <submittedName>
        <fullName evidence="1">YlaI family protein</fullName>
    </submittedName>
</protein>
<evidence type="ECO:0000313" key="1">
    <source>
        <dbReference type="EMBL" id="MFD1018029.1"/>
    </source>
</evidence>
<evidence type="ECO:0000313" key="2">
    <source>
        <dbReference type="Proteomes" id="UP001596990"/>
    </source>
</evidence>
<reference evidence="2" key="1">
    <citation type="journal article" date="2019" name="Int. J. Syst. Evol. Microbiol.">
        <title>The Global Catalogue of Microorganisms (GCM) 10K type strain sequencing project: providing services to taxonomists for standard genome sequencing and annotation.</title>
        <authorList>
            <consortium name="The Broad Institute Genomics Platform"/>
            <consortium name="The Broad Institute Genome Sequencing Center for Infectious Disease"/>
            <person name="Wu L."/>
            <person name="Ma J."/>
        </authorList>
    </citation>
    <scope>NUCLEOTIDE SEQUENCE [LARGE SCALE GENOMIC DNA]</scope>
    <source>
        <strain evidence="2">CCUG 56607</strain>
    </source>
</reference>
<name>A0ABW3KVY7_9BACI</name>
<accession>A0ABW3KVY7</accession>
<dbReference type="InterPro" id="IPR019241">
    <property type="entry name" value="DUF2197"/>
</dbReference>
<organism evidence="1 2">
    <name type="scientific">Thalassobacillus hwangdonensis</name>
    <dbReference type="NCBI Taxonomy" id="546108"/>
    <lineage>
        <taxon>Bacteria</taxon>
        <taxon>Bacillati</taxon>
        <taxon>Bacillota</taxon>
        <taxon>Bacilli</taxon>
        <taxon>Bacillales</taxon>
        <taxon>Bacillaceae</taxon>
        <taxon>Thalassobacillus</taxon>
    </lineage>
</organism>
<sequence>MRVKCVLCDTIESIDSHCLEAKRLRNRRLHTYMCSPCHQRIKEKTTKRVKTGNFRIYREQKKEQHLS</sequence>
<dbReference type="EMBL" id="JBHTKL010000001">
    <property type="protein sequence ID" value="MFD1018029.1"/>
    <property type="molecule type" value="Genomic_DNA"/>
</dbReference>
<gene>
    <name evidence="1" type="ORF">ACFQ2J_02355</name>
</gene>
<dbReference type="RefSeq" id="WP_386056231.1">
    <property type="nucleotide sequence ID" value="NZ_JBHTKL010000001.1"/>
</dbReference>
<comment type="caution">
    <text evidence="1">The sequence shown here is derived from an EMBL/GenBank/DDBJ whole genome shotgun (WGS) entry which is preliminary data.</text>
</comment>
<keyword evidence="2" id="KW-1185">Reference proteome</keyword>
<proteinExistence type="predicted"/>
<dbReference type="Proteomes" id="UP001596990">
    <property type="component" value="Unassembled WGS sequence"/>
</dbReference>